<protein>
    <recommendedName>
        <fullName evidence="5">O-antigen ligase domain-containing protein</fullName>
    </recommendedName>
</protein>
<evidence type="ECO:0000313" key="4">
    <source>
        <dbReference type="Proteomes" id="UP000732378"/>
    </source>
</evidence>
<comment type="caution">
    <text evidence="3">The sequence shown here is derived from an EMBL/GenBank/DDBJ whole genome shotgun (WGS) entry which is preliminary data.</text>
</comment>
<gene>
    <name evidence="3" type="ORF">JOE61_001480</name>
</gene>
<feature type="transmembrane region" description="Helical" evidence="2">
    <location>
        <begin position="104"/>
        <end position="124"/>
    </location>
</feature>
<keyword evidence="2" id="KW-1133">Transmembrane helix</keyword>
<feature type="compositionally biased region" description="Polar residues" evidence="1">
    <location>
        <begin position="433"/>
        <end position="443"/>
    </location>
</feature>
<feature type="transmembrane region" description="Helical" evidence="2">
    <location>
        <begin position="218"/>
        <end position="243"/>
    </location>
</feature>
<dbReference type="Proteomes" id="UP000732378">
    <property type="component" value="Unassembled WGS sequence"/>
</dbReference>
<evidence type="ECO:0000313" key="3">
    <source>
        <dbReference type="EMBL" id="MBM7507666.1"/>
    </source>
</evidence>
<evidence type="ECO:0008006" key="5">
    <source>
        <dbReference type="Google" id="ProtNLM"/>
    </source>
</evidence>
<keyword evidence="4" id="KW-1185">Reference proteome</keyword>
<dbReference type="EMBL" id="JAFBBZ010000001">
    <property type="protein sequence ID" value="MBM7507666.1"/>
    <property type="molecule type" value="Genomic_DNA"/>
</dbReference>
<feature type="transmembrane region" description="Helical" evidence="2">
    <location>
        <begin position="255"/>
        <end position="276"/>
    </location>
</feature>
<feature type="region of interest" description="Disordered" evidence="1">
    <location>
        <begin position="423"/>
        <end position="443"/>
    </location>
</feature>
<proteinExistence type="predicted"/>
<feature type="transmembrane region" description="Helical" evidence="2">
    <location>
        <begin position="350"/>
        <end position="369"/>
    </location>
</feature>
<name>A0ABS2M915_9ACTN</name>
<sequence length="443" mass="47399">MPHPSGRRMARAMASERANSETLLNTTVVLYVVLWIFEGAVRKWIPSLDGPMYVFRDLIVTTVLLGLFLKRGVPAGTILATVSLVSFGILQSITLNVDVMVITLGLRAMIAPLLLLALLFSAASPLRTDLIPRVVLMVLPLQTLLVIVQVSSDRSSSWNRQTGGEEAYFTTADDIVRAAGTFSAPAGLIAFCGIATVSLLVLWPKWSNPVLKLTSATLLIAMLGLSGSRGAVFICGVLVIAWVLRARASSRPTRLPMLAGVALTASVTIAIIGFLLPNVTGAFQERFVAASSSENTALRILTSAFGYLVTDLQPLGSGLGVHSSSGRAVGSAGEWIEDDSARWVAEMGVLGLWLGVLRSFIGLLLLILATRRRDWTEAQHLTATYLGVLLVAGSVTTNPSTQGAVAIIAVWLASEFKSRNRLKGVDDEDSHQHASVSAEQRRD</sequence>
<feature type="transmembrane region" description="Helical" evidence="2">
    <location>
        <begin position="186"/>
        <end position="206"/>
    </location>
</feature>
<feature type="transmembrane region" description="Helical" evidence="2">
    <location>
        <begin position="53"/>
        <end position="69"/>
    </location>
</feature>
<feature type="transmembrane region" description="Helical" evidence="2">
    <location>
        <begin position="23"/>
        <end position="41"/>
    </location>
</feature>
<evidence type="ECO:0000256" key="1">
    <source>
        <dbReference type="SAM" id="MobiDB-lite"/>
    </source>
</evidence>
<evidence type="ECO:0000256" key="2">
    <source>
        <dbReference type="SAM" id="Phobius"/>
    </source>
</evidence>
<keyword evidence="2" id="KW-0812">Transmembrane</keyword>
<accession>A0ABS2M915</accession>
<reference evidence="3 4" key="1">
    <citation type="submission" date="2021-01" db="EMBL/GenBank/DDBJ databases">
        <title>Sequencing the genomes of 1000 actinobacteria strains.</title>
        <authorList>
            <person name="Klenk H.-P."/>
        </authorList>
    </citation>
    <scope>NUCLEOTIDE SEQUENCE [LARGE SCALE GENOMIC DNA]</scope>
    <source>
        <strain evidence="3 4">DSM 18239</strain>
    </source>
</reference>
<keyword evidence="2" id="KW-0472">Membrane</keyword>
<organism evidence="3 4">
    <name type="scientific">Nocardioides salarius</name>
    <dbReference type="NCBI Taxonomy" id="374513"/>
    <lineage>
        <taxon>Bacteria</taxon>
        <taxon>Bacillati</taxon>
        <taxon>Actinomycetota</taxon>
        <taxon>Actinomycetes</taxon>
        <taxon>Propionibacteriales</taxon>
        <taxon>Nocardioidaceae</taxon>
        <taxon>Nocardioides</taxon>
    </lineage>
</organism>
<feature type="transmembrane region" description="Helical" evidence="2">
    <location>
        <begin position="75"/>
        <end position="97"/>
    </location>
</feature>